<gene>
    <name evidence="3" type="ORF">SAMN04489740_4103</name>
</gene>
<feature type="compositionally biased region" description="Low complexity" evidence="1">
    <location>
        <begin position="87"/>
        <end position="97"/>
    </location>
</feature>
<accession>A0A1H5PC47</accession>
<dbReference type="InterPro" id="IPR001387">
    <property type="entry name" value="Cro/C1-type_HTH"/>
</dbReference>
<dbReference type="Proteomes" id="UP000182725">
    <property type="component" value="Unassembled WGS sequence"/>
</dbReference>
<reference evidence="3 4" key="1">
    <citation type="submission" date="2016-10" db="EMBL/GenBank/DDBJ databases">
        <authorList>
            <person name="de Groot N.N."/>
        </authorList>
    </citation>
    <scope>NUCLEOTIDE SEQUENCE [LARGE SCALE GENOMIC DNA]</scope>
    <source>
        <strain evidence="3 4">DSM 22274</strain>
    </source>
</reference>
<evidence type="ECO:0000259" key="2">
    <source>
        <dbReference type="Pfam" id="PF13443"/>
    </source>
</evidence>
<dbReference type="RefSeq" id="WP_074713545.1">
    <property type="nucleotide sequence ID" value="NZ_FNTV01000002.1"/>
</dbReference>
<dbReference type="GO" id="GO:0003677">
    <property type="term" value="F:DNA binding"/>
    <property type="evidence" value="ECO:0007669"/>
    <property type="project" value="UniProtKB-KW"/>
</dbReference>
<dbReference type="EMBL" id="FNTV01000002">
    <property type="protein sequence ID" value="SEF11439.1"/>
    <property type="molecule type" value="Genomic_DNA"/>
</dbReference>
<dbReference type="Pfam" id="PF13443">
    <property type="entry name" value="HTH_26"/>
    <property type="match status" value="1"/>
</dbReference>
<name>A0A1H5PC47_9MICC</name>
<feature type="region of interest" description="Disordered" evidence="1">
    <location>
        <begin position="87"/>
        <end position="117"/>
    </location>
</feature>
<evidence type="ECO:0000256" key="1">
    <source>
        <dbReference type="SAM" id="MobiDB-lite"/>
    </source>
</evidence>
<evidence type="ECO:0000313" key="4">
    <source>
        <dbReference type="Proteomes" id="UP000182725"/>
    </source>
</evidence>
<keyword evidence="3" id="KW-0238">DNA-binding</keyword>
<dbReference type="AlphaFoldDB" id="A0A1H5PC47"/>
<proteinExistence type="predicted"/>
<sequence length="117" mass="12751">MRTSDDQSPIAWRLRELMAAAGMFHTTDLVGPLQDVGIQLSREQVFRLVTKTPARLNVEVLAGLCQILSCTPNDLIQINPAAATTDALRTGTTDTTAPESRSIGDLRPVPARIRRPT</sequence>
<protein>
    <submittedName>
        <fullName evidence="3">DNA-binding transcriptional regulator, XRE family</fullName>
    </submittedName>
</protein>
<organism evidence="3 4">
    <name type="scientific">Arthrobacter alpinus</name>
    <dbReference type="NCBI Taxonomy" id="656366"/>
    <lineage>
        <taxon>Bacteria</taxon>
        <taxon>Bacillati</taxon>
        <taxon>Actinomycetota</taxon>
        <taxon>Actinomycetes</taxon>
        <taxon>Micrococcales</taxon>
        <taxon>Micrococcaceae</taxon>
        <taxon>Arthrobacter</taxon>
    </lineage>
</organism>
<evidence type="ECO:0000313" key="3">
    <source>
        <dbReference type="EMBL" id="SEF11439.1"/>
    </source>
</evidence>
<feature type="domain" description="HTH cro/C1-type" evidence="2">
    <location>
        <begin position="13"/>
        <end position="80"/>
    </location>
</feature>